<evidence type="ECO:0000313" key="4">
    <source>
        <dbReference type="Proteomes" id="UP001236507"/>
    </source>
</evidence>
<gene>
    <name evidence="3" type="ORF">QM524_05610</name>
</gene>
<dbReference type="RefSeq" id="WP_283343826.1">
    <property type="nucleotide sequence ID" value="NZ_JASHIF010000004.1"/>
</dbReference>
<dbReference type="Gene3D" id="1.20.120.160">
    <property type="entry name" value="HPT domain"/>
    <property type="match status" value="1"/>
</dbReference>
<name>A0ABT6Y533_9BACT</name>
<dbReference type="InterPro" id="IPR036641">
    <property type="entry name" value="HPT_dom_sf"/>
</dbReference>
<dbReference type="Proteomes" id="UP001236507">
    <property type="component" value="Unassembled WGS sequence"/>
</dbReference>
<comment type="caution">
    <text evidence="3">The sequence shown here is derived from an EMBL/GenBank/DDBJ whole genome shotgun (WGS) entry which is preliminary data.</text>
</comment>
<accession>A0ABT6Y533</accession>
<reference evidence="3 4" key="1">
    <citation type="submission" date="2023-05" db="EMBL/GenBank/DDBJ databases">
        <title>Novel species of genus Flectobacillus isolated from stream in China.</title>
        <authorList>
            <person name="Lu H."/>
        </authorList>
    </citation>
    <scope>NUCLEOTIDE SEQUENCE [LARGE SCALE GENOMIC DNA]</scope>
    <source>
        <strain evidence="3 4">KCTC 42575</strain>
    </source>
</reference>
<dbReference type="Pfam" id="PF01627">
    <property type="entry name" value="Hpt"/>
    <property type="match status" value="1"/>
</dbReference>
<evidence type="ECO:0000313" key="3">
    <source>
        <dbReference type="EMBL" id="MDI9858674.1"/>
    </source>
</evidence>
<sequence length="119" mass="13449">MYSFRRNIDHTYLDEVYGGERDIITMMMGVFLSDSVPSWESVATSLANNDYVTAGQVVHRIKPSFTMIGLQDFHEPVQALEHALKHGAAKSVVQDLHKLIDEELALIIPQIEVYLSEES</sequence>
<feature type="domain" description="HPt" evidence="2">
    <location>
        <begin position="20"/>
        <end position="114"/>
    </location>
</feature>
<feature type="modified residue" description="Phosphohistidine" evidence="1">
    <location>
        <position position="59"/>
    </location>
</feature>
<proteinExistence type="predicted"/>
<evidence type="ECO:0000256" key="1">
    <source>
        <dbReference type="PROSITE-ProRule" id="PRU00110"/>
    </source>
</evidence>
<keyword evidence="1" id="KW-0597">Phosphoprotein</keyword>
<keyword evidence="4" id="KW-1185">Reference proteome</keyword>
<dbReference type="SUPFAM" id="SSF47226">
    <property type="entry name" value="Histidine-containing phosphotransfer domain, HPT domain"/>
    <property type="match status" value="1"/>
</dbReference>
<dbReference type="PROSITE" id="PS50894">
    <property type="entry name" value="HPT"/>
    <property type="match status" value="1"/>
</dbReference>
<dbReference type="EMBL" id="JASHIF010000004">
    <property type="protein sequence ID" value="MDI9858674.1"/>
    <property type="molecule type" value="Genomic_DNA"/>
</dbReference>
<protein>
    <submittedName>
        <fullName evidence="3">Hpt domain-containing protein</fullName>
    </submittedName>
</protein>
<organism evidence="3 4">
    <name type="scientific">Flectobacillus roseus</name>
    <dbReference type="NCBI Taxonomy" id="502259"/>
    <lineage>
        <taxon>Bacteria</taxon>
        <taxon>Pseudomonadati</taxon>
        <taxon>Bacteroidota</taxon>
        <taxon>Cytophagia</taxon>
        <taxon>Cytophagales</taxon>
        <taxon>Flectobacillaceae</taxon>
        <taxon>Flectobacillus</taxon>
    </lineage>
</organism>
<dbReference type="InterPro" id="IPR008207">
    <property type="entry name" value="Sig_transdc_His_kin_Hpt_dom"/>
</dbReference>
<evidence type="ECO:0000259" key="2">
    <source>
        <dbReference type="PROSITE" id="PS50894"/>
    </source>
</evidence>